<feature type="domain" description="Glycosyl-hydrolase 97 N-terminal" evidence="1">
    <location>
        <begin position="26"/>
        <end position="164"/>
    </location>
</feature>
<protein>
    <submittedName>
        <fullName evidence="2">Glycoside hydrolase family 97 N-terminal domain-containing protein</fullName>
    </submittedName>
</protein>
<dbReference type="GO" id="GO:0016787">
    <property type="term" value="F:hydrolase activity"/>
    <property type="evidence" value="ECO:0007669"/>
    <property type="project" value="UniProtKB-KW"/>
</dbReference>
<dbReference type="InterPro" id="IPR052720">
    <property type="entry name" value="Glycosyl_hydrolase_97"/>
</dbReference>
<dbReference type="RefSeq" id="WP_379533497.1">
    <property type="nucleotide sequence ID" value="NZ_JBHSBI010000029.1"/>
</dbReference>
<dbReference type="Pfam" id="PF14508">
    <property type="entry name" value="GH97_N"/>
    <property type="match status" value="1"/>
</dbReference>
<name>A0ABV8GL49_9ACTN</name>
<dbReference type="InterPro" id="IPR029486">
    <property type="entry name" value="GH97_N"/>
</dbReference>
<dbReference type="PANTHER" id="PTHR35803">
    <property type="entry name" value="GLUCAN 1,4-ALPHA-GLUCOSIDASE SUSB-RELATED"/>
    <property type="match status" value="1"/>
</dbReference>
<organism evidence="2 3">
    <name type="scientific">Nonomuraea purpurea</name>
    <dbReference type="NCBI Taxonomy" id="1849276"/>
    <lineage>
        <taxon>Bacteria</taxon>
        <taxon>Bacillati</taxon>
        <taxon>Actinomycetota</taxon>
        <taxon>Actinomycetes</taxon>
        <taxon>Streptosporangiales</taxon>
        <taxon>Streptosporangiaceae</taxon>
        <taxon>Nonomuraea</taxon>
    </lineage>
</organism>
<sequence length="194" mass="20758">MAVPAQAKEPVPGALAEVAEAGAQVVTSPNGDLRVAITTVDGRLTYSVNGRGKALVGASGLGVDLAGRPSLTQGMSIDSVERRTIDETWKPVWGTSSKVRNHARELTVHAVQAGTGFRLDLVFRVFDDGVGFRYRFPEQSGLDAYTVTAEQTEFALDPAARSCASPPRSGYRYLSDFAWLLARWLCALCPASIS</sequence>
<keyword evidence="2" id="KW-0378">Hydrolase</keyword>
<accession>A0ABV8GL49</accession>
<dbReference type="InterPro" id="IPR014718">
    <property type="entry name" value="GH-type_carb-bd"/>
</dbReference>
<reference evidence="3" key="1">
    <citation type="journal article" date="2019" name="Int. J. Syst. Evol. Microbiol.">
        <title>The Global Catalogue of Microorganisms (GCM) 10K type strain sequencing project: providing services to taxonomists for standard genome sequencing and annotation.</title>
        <authorList>
            <consortium name="The Broad Institute Genomics Platform"/>
            <consortium name="The Broad Institute Genome Sequencing Center for Infectious Disease"/>
            <person name="Wu L."/>
            <person name="Ma J."/>
        </authorList>
    </citation>
    <scope>NUCLEOTIDE SEQUENCE [LARGE SCALE GENOMIC DNA]</scope>
    <source>
        <strain evidence="3">TBRC 1276</strain>
    </source>
</reference>
<proteinExistence type="predicted"/>
<dbReference type="Gene3D" id="2.70.98.10">
    <property type="match status" value="1"/>
</dbReference>
<evidence type="ECO:0000259" key="1">
    <source>
        <dbReference type="Pfam" id="PF14508"/>
    </source>
</evidence>
<comment type="caution">
    <text evidence="2">The sequence shown here is derived from an EMBL/GenBank/DDBJ whole genome shotgun (WGS) entry which is preliminary data.</text>
</comment>
<evidence type="ECO:0000313" key="2">
    <source>
        <dbReference type="EMBL" id="MFC4013639.1"/>
    </source>
</evidence>
<gene>
    <name evidence="2" type="ORF">ACFOY2_40865</name>
</gene>
<evidence type="ECO:0000313" key="3">
    <source>
        <dbReference type="Proteomes" id="UP001595851"/>
    </source>
</evidence>
<dbReference type="Proteomes" id="UP001595851">
    <property type="component" value="Unassembled WGS sequence"/>
</dbReference>
<dbReference type="EMBL" id="JBHSBI010000029">
    <property type="protein sequence ID" value="MFC4013639.1"/>
    <property type="molecule type" value="Genomic_DNA"/>
</dbReference>
<keyword evidence="3" id="KW-1185">Reference proteome</keyword>